<dbReference type="AlphaFoldDB" id="A0A445BLX5"/>
<keyword evidence="2" id="KW-1185">Reference proteome</keyword>
<sequence>MKYENLLDFPEYLIYKRWSKNAKNDFSSIIMHVNNDVERVLNKLCDLACKNNVDFEEVQSEIVKLIICLQSRKHDTSLPNTNELLPVDFRGGKREHARIAIGMAINTSDVQIDAQD</sequence>
<organism evidence="1 2">
    <name type="scientific">Arachis hypogaea</name>
    <name type="common">Peanut</name>
    <dbReference type="NCBI Taxonomy" id="3818"/>
    <lineage>
        <taxon>Eukaryota</taxon>
        <taxon>Viridiplantae</taxon>
        <taxon>Streptophyta</taxon>
        <taxon>Embryophyta</taxon>
        <taxon>Tracheophyta</taxon>
        <taxon>Spermatophyta</taxon>
        <taxon>Magnoliopsida</taxon>
        <taxon>eudicotyledons</taxon>
        <taxon>Gunneridae</taxon>
        <taxon>Pentapetalae</taxon>
        <taxon>rosids</taxon>
        <taxon>fabids</taxon>
        <taxon>Fabales</taxon>
        <taxon>Fabaceae</taxon>
        <taxon>Papilionoideae</taxon>
        <taxon>50 kb inversion clade</taxon>
        <taxon>dalbergioids sensu lato</taxon>
        <taxon>Dalbergieae</taxon>
        <taxon>Pterocarpus clade</taxon>
        <taxon>Arachis</taxon>
    </lineage>
</organism>
<evidence type="ECO:0008006" key="3">
    <source>
        <dbReference type="Google" id="ProtNLM"/>
    </source>
</evidence>
<protein>
    <recommendedName>
        <fullName evidence="3">Protein FAR1-RELATED SEQUENCE</fullName>
    </recommendedName>
</protein>
<accession>A0A445BLX5</accession>
<reference evidence="1 2" key="1">
    <citation type="submission" date="2019-01" db="EMBL/GenBank/DDBJ databases">
        <title>Sequencing of cultivated peanut Arachis hypogaea provides insights into genome evolution and oil improvement.</title>
        <authorList>
            <person name="Chen X."/>
        </authorList>
    </citation>
    <scope>NUCLEOTIDE SEQUENCE [LARGE SCALE GENOMIC DNA]</scope>
    <source>
        <strain evidence="2">cv. Fuhuasheng</strain>
        <tissue evidence="1">Leaves</tissue>
    </source>
</reference>
<proteinExistence type="predicted"/>
<evidence type="ECO:0000313" key="1">
    <source>
        <dbReference type="EMBL" id="RYR39665.1"/>
    </source>
</evidence>
<evidence type="ECO:0000313" key="2">
    <source>
        <dbReference type="Proteomes" id="UP000289738"/>
    </source>
</evidence>
<gene>
    <name evidence="1" type="ORF">Ahy_A09g045241</name>
</gene>
<name>A0A445BLX5_ARAHY</name>
<dbReference type="Proteomes" id="UP000289738">
    <property type="component" value="Chromosome A09"/>
</dbReference>
<comment type="caution">
    <text evidence="1">The sequence shown here is derived from an EMBL/GenBank/DDBJ whole genome shotgun (WGS) entry which is preliminary data.</text>
</comment>
<dbReference type="EMBL" id="SDMP01000009">
    <property type="protein sequence ID" value="RYR39665.1"/>
    <property type="molecule type" value="Genomic_DNA"/>
</dbReference>